<sequence length="68" mass="7354">MRDLGYINLVLAHQQQHQQPTVTTTTTTTNTPTALFWSKGSSNSGKCFPIIVLIKREGGADYVSTDGG</sequence>
<gene>
    <name evidence="1" type="ORF">SAMD00023353_1001180</name>
</gene>
<name>A0A1S8A6A0_ROSNE</name>
<dbReference type="AlphaFoldDB" id="A0A1S8A6A0"/>
<keyword evidence="2" id="KW-1185">Reference proteome</keyword>
<accession>A0A1S8A6A0</accession>
<evidence type="ECO:0000313" key="1">
    <source>
        <dbReference type="EMBL" id="GAW25634.1"/>
    </source>
</evidence>
<dbReference type="Proteomes" id="UP000054516">
    <property type="component" value="Unassembled WGS sequence"/>
</dbReference>
<protein>
    <submittedName>
        <fullName evidence="1">Uncharacterized protein</fullName>
    </submittedName>
</protein>
<reference evidence="1" key="1">
    <citation type="submission" date="2016-03" db="EMBL/GenBank/DDBJ databases">
        <title>Draft genome sequence of Rosellinia necatrix.</title>
        <authorList>
            <person name="Kanematsu S."/>
        </authorList>
    </citation>
    <scope>NUCLEOTIDE SEQUENCE [LARGE SCALE GENOMIC DNA]</scope>
    <source>
        <strain evidence="1">W97</strain>
    </source>
</reference>
<dbReference type="EMBL" id="DF977455">
    <property type="protein sequence ID" value="GAW25634.1"/>
    <property type="molecule type" value="Genomic_DNA"/>
</dbReference>
<proteinExistence type="predicted"/>
<evidence type="ECO:0000313" key="2">
    <source>
        <dbReference type="Proteomes" id="UP000054516"/>
    </source>
</evidence>
<organism evidence="1">
    <name type="scientific">Rosellinia necatrix</name>
    <name type="common">White root-rot fungus</name>
    <dbReference type="NCBI Taxonomy" id="77044"/>
    <lineage>
        <taxon>Eukaryota</taxon>
        <taxon>Fungi</taxon>
        <taxon>Dikarya</taxon>
        <taxon>Ascomycota</taxon>
        <taxon>Pezizomycotina</taxon>
        <taxon>Sordariomycetes</taxon>
        <taxon>Xylariomycetidae</taxon>
        <taxon>Xylariales</taxon>
        <taxon>Xylariaceae</taxon>
        <taxon>Rosellinia</taxon>
    </lineage>
</organism>